<comment type="similarity">
    <text evidence="1">Belongs to the outer membrane porin (Opr) (TC 1.B.25) family.</text>
</comment>
<dbReference type="GO" id="GO:0015288">
    <property type="term" value="F:porin activity"/>
    <property type="evidence" value="ECO:0007669"/>
    <property type="project" value="TreeGrafter"/>
</dbReference>
<dbReference type="Gene3D" id="2.40.160.10">
    <property type="entry name" value="Porin"/>
    <property type="match status" value="1"/>
</dbReference>
<accession>A0A811GFR5</accession>
<gene>
    <name evidence="5" type="primary">oprD_1</name>
    <name evidence="5" type="ORF">SFB21_0532</name>
</gene>
<evidence type="ECO:0000313" key="6">
    <source>
        <dbReference type="Proteomes" id="UP000489961"/>
    </source>
</evidence>
<evidence type="ECO:0000313" key="5">
    <source>
        <dbReference type="EMBL" id="CAB1209259.1"/>
    </source>
</evidence>
<dbReference type="RefSeq" id="WP_174558519.1">
    <property type="nucleotide sequence ID" value="NZ_CADDTS010000008.1"/>
</dbReference>
<dbReference type="InterPro" id="IPR023614">
    <property type="entry name" value="Porin_dom_sf"/>
</dbReference>
<dbReference type="PANTHER" id="PTHR34596:SF2">
    <property type="entry name" value="CHITOPORIN"/>
    <property type="match status" value="1"/>
</dbReference>
<organism evidence="5 6">
    <name type="scientific">Acinetobacter bouvetii</name>
    <dbReference type="NCBI Taxonomy" id="202951"/>
    <lineage>
        <taxon>Bacteria</taxon>
        <taxon>Pseudomonadati</taxon>
        <taxon>Pseudomonadota</taxon>
        <taxon>Gammaproteobacteria</taxon>
        <taxon>Moraxellales</taxon>
        <taxon>Moraxellaceae</taxon>
        <taxon>Acinetobacter</taxon>
    </lineage>
</organism>
<evidence type="ECO:0000256" key="3">
    <source>
        <dbReference type="ARBA" id="ARBA00022729"/>
    </source>
</evidence>
<comment type="caution">
    <text evidence="5">The sequence shown here is derived from an EMBL/GenBank/DDBJ whole genome shotgun (WGS) entry which is preliminary data.</text>
</comment>
<dbReference type="EC" id="3.4.21.-" evidence="5"/>
<dbReference type="GO" id="GO:0016020">
    <property type="term" value="C:membrane"/>
    <property type="evidence" value="ECO:0007669"/>
    <property type="project" value="InterPro"/>
</dbReference>
<keyword evidence="5" id="KW-0378">Hydrolase</keyword>
<evidence type="ECO:0000256" key="2">
    <source>
        <dbReference type="ARBA" id="ARBA00022448"/>
    </source>
</evidence>
<dbReference type="PANTHER" id="PTHR34596">
    <property type="entry name" value="CHITOPORIN"/>
    <property type="match status" value="1"/>
</dbReference>
<evidence type="ECO:0000256" key="4">
    <source>
        <dbReference type="SAM" id="SignalP"/>
    </source>
</evidence>
<dbReference type="AlphaFoldDB" id="A0A811GFR5"/>
<dbReference type="InterPro" id="IPR005318">
    <property type="entry name" value="OM_porin_bac"/>
</dbReference>
<feature type="signal peptide" evidence="4">
    <location>
        <begin position="1"/>
        <end position="23"/>
    </location>
</feature>
<sequence>MNYQTLLCCLALTQIATIHTAQAAFIEDSKAEIDFKNYYFDQDQEPNDKDSTVWGQGIELSYQSGFTEGQVGFGLDATAAIGIRLDGSKGKAENSLMFPLDSDGGPTNYWTRAYPTLKARYEKTDVKVGELRPNLPVLSRSFARLLESSYLGGQVTSKDVKGLTLTGGYVTKAVPRASRDASKLSIKGATETSDGFLFAGADWKPNKDLTLQYYVGELDDFYVQQFVGAKHKFKISEDQSFNTDLRLFDTQATGANERGEKGYGTKVDNQTASIDFKYKVKNHQLQFGAQQIGDDGDFLHMNQGGLGHGADGTFIYLPTNRLLQNFTNAGEKSTWYGYRYDFNDQYLKGLNVSFLKVKGRDFGKCGCATESEIDYTLRYKVPEGKLKNLGFTAQYGKFKKSTGTKQEQTRIYLTYTLPLF</sequence>
<keyword evidence="2" id="KW-0813">Transport</keyword>
<feature type="chain" id="PRO_5032681478" evidence="4">
    <location>
        <begin position="24"/>
        <end position="420"/>
    </location>
</feature>
<dbReference type="Proteomes" id="UP000489961">
    <property type="component" value="Unassembled WGS sequence"/>
</dbReference>
<dbReference type="Pfam" id="PF03573">
    <property type="entry name" value="OprD"/>
    <property type="match status" value="1"/>
</dbReference>
<reference evidence="5 6" key="1">
    <citation type="submission" date="2020-02" db="EMBL/GenBank/DDBJ databases">
        <authorList>
            <person name="Chaudhuri R."/>
        </authorList>
    </citation>
    <scope>NUCLEOTIDE SEQUENCE [LARGE SCALE GENOMIC DNA]</scope>
    <source>
        <strain evidence="5">SFB21</strain>
    </source>
</reference>
<dbReference type="EMBL" id="CADDTS010000008">
    <property type="protein sequence ID" value="CAB1209259.1"/>
    <property type="molecule type" value="Genomic_DNA"/>
</dbReference>
<keyword evidence="3 4" id="KW-0732">Signal</keyword>
<proteinExistence type="inferred from homology"/>
<evidence type="ECO:0000256" key="1">
    <source>
        <dbReference type="ARBA" id="ARBA00009075"/>
    </source>
</evidence>
<protein>
    <submittedName>
        <fullName evidence="5">Porin D</fullName>
        <ecNumber evidence="5">3.4.21.-</ecNumber>
    </submittedName>
</protein>
<name>A0A811GFR5_9GAMM</name>
<dbReference type="GO" id="GO:0016787">
    <property type="term" value="F:hydrolase activity"/>
    <property type="evidence" value="ECO:0007669"/>
    <property type="project" value="UniProtKB-KW"/>
</dbReference>